<dbReference type="EMBL" id="FMZQ01000004">
    <property type="protein sequence ID" value="SDC56609.1"/>
    <property type="molecule type" value="Genomic_DNA"/>
</dbReference>
<dbReference type="RefSeq" id="WP_017677972.1">
    <property type="nucleotide sequence ID" value="NZ_FMZQ01000004.1"/>
</dbReference>
<dbReference type="PANTHER" id="PTHR34109">
    <property type="entry name" value="BNAUNNG04460D PROTEIN-RELATED"/>
    <property type="match status" value="1"/>
</dbReference>
<dbReference type="InterPro" id="IPR041581">
    <property type="entry name" value="Glyoxalase_6"/>
</dbReference>
<accession>A0A1G6MM76</accession>
<proteinExistence type="predicted"/>
<evidence type="ECO:0000313" key="2">
    <source>
        <dbReference type="Proteomes" id="UP000199467"/>
    </source>
</evidence>
<dbReference type="Pfam" id="PF18029">
    <property type="entry name" value="Glyoxalase_6"/>
    <property type="match status" value="1"/>
</dbReference>
<dbReference type="InterPro" id="IPR029068">
    <property type="entry name" value="Glyas_Bleomycin-R_OHBP_Dase"/>
</dbReference>
<reference evidence="2" key="1">
    <citation type="submission" date="2016-10" db="EMBL/GenBank/DDBJ databases">
        <authorList>
            <person name="Varghese N."/>
            <person name="Submissions S."/>
        </authorList>
    </citation>
    <scope>NUCLEOTIDE SEQUENCE [LARGE SCALE GENOMIC DNA]</scope>
    <source>
        <strain evidence="2">DSM 26382</strain>
    </source>
</reference>
<gene>
    <name evidence="1" type="ORF">SAMN05216576_104104</name>
</gene>
<evidence type="ECO:0000313" key="1">
    <source>
        <dbReference type="EMBL" id="SDC56609.1"/>
    </source>
</evidence>
<dbReference type="AlphaFoldDB" id="A0A1G6MM76"/>
<dbReference type="PANTHER" id="PTHR34109:SF1">
    <property type="entry name" value="VOC DOMAIN-CONTAINING PROTEIN"/>
    <property type="match status" value="1"/>
</dbReference>
<keyword evidence="2" id="KW-1185">Reference proteome</keyword>
<dbReference type="InterPro" id="IPR037523">
    <property type="entry name" value="VOC_core"/>
</dbReference>
<name>A0A1G6MM76_9GAMM</name>
<dbReference type="Gene3D" id="3.10.180.10">
    <property type="entry name" value="2,3-Dihydroxybiphenyl 1,2-Dioxygenase, domain 1"/>
    <property type="match status" value="1"/>
</dbReference>
<dbReference type="CDD" id="cd06587">
    <property type="entry name" value="VOC"/>
    <property type="match status" value="1"/>
</dbReference>
<dbReference type="SUPFAM" id="SSF54593">
    <property type="entry name" value="Glyoxalase/Bleomycin resistance protein/Dihydroxybiphenyl dioxygenase"/>
    <property type="match status" value="1"/>
</dbReference>
<sequence length="144" mass="15919">MQLLLNLDVPDLAAAVEFYQQALGFSVGRVLFDGTVVEMLGAAIPLYLLHKAAATRPCPEAGVQRDYRRHWMPLHLDMVVDDLDAALERAVAAGARQEGDIHEYDWGRLVTLSDPFGHGLCFVQWLGEGYDLVTTHTGEIDAQN</sequence>
<organism evidence="1 2">
    <name type="scientific">Ectopseudomonas chengduensis</name>
    <dbReference type="NCBI Taxonomy" id="489632"/>
    <lineage>
        <taxon>Bacteria</taxon>
        <taxon>Pseudomonadati</taxon>
        <taxon>Pseudomonadota</taxon>
        <taxon>Gammaproteobacteria</taxon>
        <taxon>Pseudomonadales</taxon>
        <taxon>Pseudomonadaceae</taxon>
        <taxon>Ectopseudomonas</taxon>
    </lineage>
</organism>
<dbReference type="PROSITE" id="PS51819">
    <property type="entry name" value="VOC"/>
    <property type="match status" value="1"/>
</dbReference>
<protein>
    <submittedName>
        <fullName evidence="1">Uncharacterized conserved protein PhnB, glyoxalase superfamily</fullName>
    </submittedName>
</protein>
<dbReference type="Proteomes" id="UP000199467">
    <property type="component" value="Unassembled WGS sequence"/>
</dbReference>